<dbReference type="PANTHER" id="PTHR23528">
    <property type="match status" value="1"/>
</dbReference>
<evidence type="ECO:0000256" key="4">
    <source>
        <dbReference type="ARBA" id="ARBA00023136"/>
    </source>
</evidence>
<evidence type="ECO:0000259" key="6">
    <source>
        <dbReference type="PROSITE" id="PS50850"/>
    </source>
</evidence>
<dbReference type="PROSITE" id="PS50850">
    <property type="entry name" value="MFS"/>
    <property type="match status" value="1"/>
</dbReference>
<dbReference type="Pfam" id="PF07690">
    <property type="entry name" value="MFS_1"/>
    <property type="match status" value="1"/>
</dbReference>
<feature type="transmembrane region" description="Helical" evidence="5">
    <location>
        <begin position="393"/>
        <end position="411"/>
    </location>
</feature>
<evidence type="ECO:0000313" key="8">
    <source>
        <dbReference type="Proteomes" id="UP000440096"/>
    </source>
</evidence>
<reference evidence="7 8" key="1">
    <citation type="submission" date="2019-11" db="EMBL/GenBank/DDBJ databases">
        <title>Draft genome of Amycolatopsis RM579.</title>
        <authorList>
            <person name="Duangmal K."/>
            <person name="Mingma R."/>
        </authorList>
    </citation>
    <scope>NUCLEOTIDE SEQUENCE [LARGE SCALE GENOMIC DNA]</scope>
    <source>
        <strain evidence="7 8">RM579</strain>
    </source>
</reference>
<dbReference type="InterPro" id="IPR036259">
    <property type="entry name" value="MFS_trans_sf"/>
</dbReference>
<name>A0A6N7ZCE7_9PSEU</name>
<feature type="transmembrane region" description="Helical" evidence="5">
    <location>
        <begin position="153"/>
        <end position="176"/>
    </location>
</feature>
<dbReference type="PANTHER" id="PTHR23528:SF1">
    <property type="entry name" value="MAJOR FACILITATOR SUPERFAMILY (MFS) PROFILE DOMAIN-CONTAINING PROTEIN"/>
    <property type="match status" value="1"/>
</dbReference>
<sequence>MTETELPAALAEPVTRVGGGWTSLLVVANIGLWLGIYAPIQVLLPEQAELLDSANKELVFGVVMGVGAVVSLFANPLVGLASDRTRSRFGRRHPWTLLGALVGAIGLVILALAPNVVVMTIGWCVVQAGLNGMLATLTSALPDRVPVAQRAEIGGLVGISQMLGTVLGAVLVTVVVTSVRSGYLACALVVVAGVLGFVLRTKDPALPRTWKPANSRRAAVAELWVSPRAHPDFAWAWGCHFLIILGNALGTYYLLFFLKDAVHYPDPDTGLLIMMGLYGVALVIGGLTVGRLSDRSGNRKRYVQLAAVVMAAAAFILTGWQTWPAALLAAPLLGVGFGAYWAVALAILTQVLPTAQDRAKDLGVVNLANLLPQVIAPLLAIVILAGLGGYPSLFAAAGLVTLAAGCLIAGVRTVR</sequence>
<feature type="transmembrane region" description="Helical" evidence="5">
    <location>
        <begin position="58"/>
        <end position="82"/>
    </location>
</feature>
<dbReference type="InterPro" id="IPR020846">
    <property type="entry name" value="MFS_dom"/>
</dbReference>
<feature type="transmembrane region" description="Helical" evidence="5">
    <location>
        <begin position="364"/>
        <end position="387"/>
    </location>
</feature>
<feature type="transmembrane region" description="Helical" evidence="5">
    <location>
        <begin position="326"/>
        <end position="352"/>
    </location>
</feature>
<gene>
    <name evidence="7" type="ORF">GKO32_36260</name>
</gene>
<feature type="transmembrane region" description="Helical" evidence="5">
    <location>
        <begin position="233"/>
        <end position="258"/>
    </location>
</feature>
<feature type="transmembrane region" description="Helical" evidence="5">
    <location>
        <begin position="94"/>
        <end position="114"/>
    </location>
</feature>
<keyword evidence="3 5" id="KW-1133">Transmembrane helix</keyword>
<evidence type="ECO:0000256" key="1">
    <source>
        <dbReference type="ARBA" id="ARBA00004651"/>
    </source>
</evidence>
<evidence type="ECO:0000256" key="3">
    <source>
        <dbReference type="ARBA" id="ARBA00022989"/>
    </source>
</evidence>
<feature type="transmembrane region" description="Helical" evidence="5">
    <location>
        <begin position="120"/>
        <end position="141"/>
    </location>
</feature>
<dbReference type="CDD" id="cd06174">
    <property type="entry name" value="MFS"/>
    <property type="match status" value="1"/>
</dbReference>
<keyword evidence="2 5" id="KW-0812">Transmembrane</keyword>
<organism evidence="7 8">
    <name type="scientific">Amycolatopsis pithecellobii</name>
    <dbReference type="NCBI Taxonomy" id="664692"/>
    <lineage>
        <taxon>Bacteria</taxon>
        <taxon>Bacillati</taxon>
        <taxon>Actinomycetota</taxon>
        <taxon>Actinomycetes</taxon>
        <taxon>Pseudonocardiales</taxon>
        <taxon>Pseudonocardiaceae</taxon>
        <taxon>Amycolatopsis</taxon>
    </lineage>
</organism>
<comment type="caution">
    <text evidence="7">The sequence shown here is derived from an EMBL/GenBank/DDBJ whole genome shotgun (WGS) entry which is preliminary data.</text>
</comment>
<dbReference type="GO" id="GO:0005886">
    <property type="term" value="C:plasma membrane"/>
    <property type="evidence" value="ECO:0007669"/>
    <property type="project" value="UniProtKB-SubCell"/>
</dbReference>
<dbReference type="InterPro" id="IPR011701">
    <property type="entry name" value="MFS"/>
</dbReference>
<dbReference type="AlphaFoldDB" id="A0A6N7ZCE7"/>
<accession>A0A6N7ZCE7</accession>
<keyword evidence="8" id="KW-1185">Reference proteome</keyword>
<dbReference type="EMBL" id="WMBA01000102">
    <property type="protein sequence ID" value="MTD59398.1"/>
    <property type="molecule type" value="Genomic_DNA"/>
</dbReference>
<evidence type="ECO:0000256" key="2">
    <source>
        <dbReference type="ARBA" id="ARBA00022692"/>
    </source>
</evidence>
<protein>
    <submittedName>
        <fullName evidence="7">MFS transporter</fullName>
    </submittedName>
</protein>
<evidence type="ECO:0000256" key="5">
    <source>
        <dbReference type="SAM" id="Phobius"/>
    </source>
</evidence>
<dbReference type="OrthoDB" id="7584869at2"/>
<feature type="domain" description="Major facilitator superfamily (MFS) profile" evidence="6">
    <location>
        <begin position="189"/>
        <end position="415"/>
    </location>
</feature>
<dbReference type="Proteomes" id="UP000440096">
    <property type="component" value="Unassembled WGS sequence"/>
</dbReference>
<feature type="transmembrane region" description="Helical" evidence="5">
    <location>
        <begin position="182"/>
        <end position="199"/>
    </location>
</feature>
<dbReference type="SUPFAM" id="SSF103473">
    <property type="entry name" value="MFS general substrate transporter"/>
    <property type="match status" value="1"/>
</dbReference>
<keyword evidence="4 5" id="KW-0472">Membrane</keyword>
<feature type="transmembrane region" description="Helical" evidence="5">
    <location>
        <begin position="21"/>
        <end position="38"/>
    </location>
</feature>
<dbReference type="Gene3D" id="1.20.1250.20">
    <property type="entry name" value="MFS general substrate transporter like domains"/>
    <property type="match status" value="1"/>
</dbReference>
<evidence type="ECO:0000313" key="7">
    <source>
        <dbReference type="EMBL" id="MTD59398.1"/>
    </source>
</evidence>
<feature type="transmembrane region" description="Helical" evidence="5">
    <location>
        <begin position="270"/>
        <end position="290"/>
    </location>
</feature>
<proteinExistence type="predicted"/>
<feature type="transmembrane region" description="Helical" evidence="5">
    <location>
        <begin position="302"/>
        <end position="320"/>
    </location>
</feature>
<comment type="subcellular location">
    <subcellularLocation>
        <location evidence="1">Cell membrane</location>
        <topology evidence="1">Multi-pass membrane protein</topology>
    </subcellularLocation>
</comment>
<dbReference type="RefSeq" id="WP_154761441.1">
    <property type="nucleotide sequence ID" value="NZ_WMBA01000102.1"/>
</dbReference>
<dbReference type="GO" id="GO:0022857">
    <property type="term" value="F:transmembrane transporter activity"/>
    <property type="evidence" value="ECO:0007669"/>
    <property type="project" value="InterPro"/>
</dbReference>